<protein>
    <submittedName>
        <fullName evidence="1">Uncharacterized protein</fullName>
    </submittedName>
</protein>
<dbReference type="EMBL" id="BORT01000055">
    <property type="protein sequence ID" value="GIO51508.1"/>
    <property type="molecule type" value="Genomic_DNA"/>
</dbReference>
<evidence type="ECO:0000313" key="2">
    <source>
        <dbReference type="Proteomes" id="UP000682811"/>
    </source>
</evidence>
<evidence type="ECO:0000313" key="1">
    <source>
        <dbReference type="EMBL" id="GIO51508.1"/>
    </source>
</evidence>
<comment type="caution">
    <text evidence="1">The sequence shown here is derived from an EMBL/GenBank/DDBJ whole genome shotgun (WGS) entry which is preliminary data.</text>
</comment>
<sequence length="59" mass="6859">MLHIVCRLQKPMQLPSSADQHKSAQAFFNLYFHINAWKLFVFGNPDPYLAAVIIMRRIA</sequence>
<organism evidence="1 2">
    <name type="scientific">Paenibacillus azoreducens</name>
    <dbReference type="NCBI Taxonomy" id="116718"/>
    <lineage>
        <taxon>Bacteria</taxon>
        <taxon>Bacillati</taxon>
        <taxon>Bacillota</taxon>
        <taxon>Bacilli</taxon>
        <taxon>Bacillales</taxon>
        <taxon>Paenibacillaceae</taxon>
        <taxon>Paenibacillus</taxon>
    </lineage>
</organism>
<dbReference type="Proteomes" id="UP000682811">
    <property type="component" value="Unassembled WGS sequence"/>
</dbReference>
<accession>A0A920CWL8</accession>
<reference evidence="1 2" key="1">
    <citation type="submission" date="2021-03" db="EMBL/GenBank/DDBJ databases">
        <title>Antimicrobial resistance genes in bacteria isolated from Japanese honey, and their potential for conferring macrolide and lincosamide resistance in the American foulbrood pathogen Paenibacillus larvae.</title>
        <authorList>
            <person name="Okamoto M."/>
            <person name="Kumagai M."/>
            <person name="Kanamori H."/>
            <person name="Takamatsu D."/>
        </authorList>
    </citation>
    <scope>NUCLEOTIDE SEQUENCE [LARGE SCALE GENOMIC DNA]</scope>
    <source>
        <strain evidence="1 2">J34TS1</strain>
    </source>
</reference>
<gene>
    <name evidence="1" type="ORF">J34TS1_62730</name>
</gene>
<keyword evidence="2" id="KW-1185">Reference proteome</keyword>
<proteinExistence type="predicted"/>
<dbReference type="AlphaFoldDB" id="A0A920CWL8"/>
<name>A0A920CWL8_9BACL</name>